<dbReference type="GeneID" id="2903629"/>
<sequence length="251" mass="28456">MSGLFNNPNTDYINNMVNFIACLAHFCELHGPSTIICTQMTTLQDKSEHLLRNTSKLHSCASCKLILPDDAVNLVTTMDNKNESNTPAVYISTHYPSSQQRYAALTKLIMKSLSVETTTDLSKPIFYGDVVNGYCISKIFKIKDLSSRGSERKYSLMVIADFETKLLQNWDIIATYLNEIISLIQAQVDIVINNAIMKKEASNANGAMFDNERYLRRSLIRPKSLVELTDDDQIFVKFHLWAIELLKDITI</sequence>
<dbReference type="KEGG" id="dha:DEHA2F14102g"/>
<dbReference type="STRING" id="284592.Q6BLE4"/>
<evidence type="ECO:0000313" key="3">
    <source>
        <dbReference type="Proteomes" id="UP000000599"/>
    </source>
</evidence>
<dbReference type="GO" id="GO:0005829">
    <property type="term" value="C:cytosol"/>
    <property type="evidence" value="ECO:0007669"/>
    <property type="project" value="TreeGrafter"/>
</dbReference>
<dbReference type="RefSeq" id="XP_460977.2">
    <property type="nucleotide sequence ID" value="XM_460977.2"/>
</dbReference>
<dbReference type="InterPro" id="IPR021713">
    <property type="entry name" value="Folliculin"/>
</dbReference>
<reference evidence="2 3" key="1">
    <citation type="journal article" date="2004" name="Nature">
        <title>Genome evolution in yeasts.</title>
        <authorList>
            <consortium name="Genolevures"/>
            <person name="Dujon B."/>
            <person name="Sherman D."/>
            <person name="Fischer G."/>
            <person name="Durrens P."/>
            <person name="Casaregola S."/>
            <person name="Lafontaine I."/>
            <person name="de Montigny J."/>
            <person name="Marck C."/>
            <person name="Neuveglise C."/>
            <person name="Talla E."/>
            <person name="Goffard N."/>
            <person name="Frangeul L."/>
            <person name="Aigle M."/>
            <person name="Anthouard V."/>
            <person name="Babour A."/>
            <person name="Barbe V."/>
            <person name="Barnay S."/>
            <person name="Blanchin S."/>
            <person name="Beckerich J.M."/>
            <person name="Beyne E."/>
            <person name="Bleykasten C."/>
            <person name="Boisrame A."/>
            <person name="Boyer J."/>
            <person name="Cattolico L."/>
            <person name="Confanioleri F."/>
            <person name="de Daruvar A."/>
            <person name="Despons L."/>
            <person name="Fabre E."/>
            <person name="Fairhead C."/>
            <person name="Ferry-Dumazet H."/>
            <person name="Groppi A."/>
            <person name="Hantraye F."/>
            <person name="Hennequin C."/>
            <person name="Jauniaux N."/>
            <person name="Joyet P."/>
            <person name="Kachouri R."/>
            <person name="Kerrest A."/>
            <person name="Koszul R."/>
            <person name="Lemaire M."/>
            <person name="Lesur I."/>
            <person name="Ma L."/>
            <person name="Muller H."/>
            <person name="Nicaud J.M."/>
            <person name="Nikolski M."/>
            <person name="Oztas S."/>
            <person name="Ozier-Kalogeropoulos O."/>
            <person name="Pellenz S."/>
            <person name="Potier S."/>
            <person name="Richard G.F."/>
            <person name="Straub M.L."/>
            <person name="Suleau A."/>
            <person name="Swennene D."/>
            <person name="Tekaia F."/>
            <person name="Wesolowski-Louvel M."/>
            <person name="Westhof E."/>
            <person name="Wirth B."/>
            <person name="Zeniou-Meyer M."/>
            <person name="Zivanovic I."/>
            <person name="Bolotin-Fukuhara M."/>
            <person name="Thierry A."/>
            <person name="Bouchier C."/>
            <person name="Caudron B."/>
            <person name="Scarpelli C."/>
            <person name="Gaillardin C."/>
            <person name="Weissenbach J."/>
            <person name="Wincker P."/>
            <person name="Souciet J.L."/>
        </authorList>
    </citation>
    <scope>NUCLEOTIDE SEQUENCE [LARGE SCALE GENOMIC DNA]</scope>
    <source>
        <strain evidence="3">ATCC 36239 / CBS 767 / BCRC 21394 / JCM 1990 / NBRC 0083 / IGC 2968</strain>
    </source>
</reference>
<dbReference type="eggNOG" id="KOG3715">
    <property type="taxonomic scope" value="Eukaryota"/>
</dbReference>
<dbReference type="GO" id="GO:0005096">
    <property type="term" value="F:GTPase activator activity"/>
    <property type="evidence" value="ECO:0007669"/>
    <property type="project" value="InterPro"/>
</dbReference>
<evidence type="ECO:0000259" key="1">
    <source>
        <dbReference type="PROSITE" id="PS51834"/>
    </source>
</evidence>
<feature type="domain" description="UDENN FLCN/SMCR8-type" evidence="1">
    <location>
        <begin position="65"/>
        <end position="251"/>
    </location>
</feature>
<organism evidence="2 3">
    <name type="scientific">Debaryomyces hansenii (strain ATCC 36239 / CBS 767 / BCRC 21394 / JCM 1990 / NBRC 0083 / IGC 2968)</name>
    <name type="common">Yeast</name>
    <name type="synonym">Torulaspora hansenii</name>
    <dbReference type="NCBI Taxonomy" id="284592"/>
    <lineage>
        <taxon>Eukaryota</taxon>
        <taxon>Fungi</taxon>
        <taxon>Dikarya</taxon>
        <taxon>Ascomycota</taxon>
        <taxon>Saccharomycotina</taxon>
        <taxon>Pichiomycetes</taxon>
        <taxon>Debaryomycetaceae</taxon>
        <taxon>Debaryomyces</taxon>
    </lineage>
</organism>
<dbReference type="PANTHER" id="PTHR31441:SF2">
    <property type="entry name" value="FOLLICULIN"/>
    <property type="match status" value="1"/>
</dbReference>
<dbReference type="InterPro" id="IPR037521">
    <property type="entry name" value="FLCN/SMCR8_DENN"/>
</dbReference>
<dbReference type="InterPro" id="IPR037520">
    <property type="entry name" value="Folliculin/SMCR8_longin"/>
</dbReference>
<dbReference type="InParanoid" id="Q6BLE4"/>
<dbReference type="GO" id="GO:1904263">
    <property type="term" value="P:positive regulation of TORC1 signaling"/>
    <property type="evidence" value="ECO:0007669"/>
    <property type="project" value="TreeGrafter"/>
</dbReference>
<dbReference type="OMA" id="THFCDKH"/>
<dbReference type="PROSITE" id="PS51834">
    <property type="entry name" value="DENN_FLCN_SMCR8"/>
    <property type="match status" value="1"/>
</dbReference>
<dbReference type="FunCoup" id="Q6BLE4">
    <property type="interactions" value="11"/>
</dbReference>
<dbReference type="Pfam" id="PF11704">
    <property type="entry name" value="Folliculin"/>
    <property type="match status" value="1"/>
</dbReference>
<dbReference type="HOGENOM" id="CLU_035854_1_0_1"/>
<dbReference type="AlphaFoldDB" id="Q6BLE4"/>
<gene>
    <name evidence="2" type="ordered locus">DEHA2F14102g</name>
</gene>
<proteinExistence type="predicted"/>
<dbReference type="Proteomes" id="UP000000599">
    <property type="component" value="Chromosome F"/>
</dbReference>
<evidence type="ECO:0000313" key="2">
    <source>
        <dbReference type="EMBL" id="CAG89335.2"/>
    </source>
</evidence>
<name>Q6BLE4_DEBHA</name>
<dbReference type="PANTHER" id="PTHR31441">
    <property type="entry name" value="FOLLICULIN FAMILY MEMBER"/>
    <property type="match status" value="1"/>
</dbReference>
<dbReference type="EMBL" id="CR382138">
    <property type="protein sequence ID" value="CAG89335.2"/>
    <property type="molecule type" value="Genomic_DNA"/>
</dbReference>
<dbReference type="OrthoDB" id="5599713at2759"/>
<keyword evidence="3" id="KW-1185">Reference proteome</keyword>
<dbReference type="VEuPathDB" id="FungiDB:DEHA2F14102g"/>
<protein>
    <submittedName>
        <fullName evidence="2">DEHA2F14102p</fullName>
    </submittedName>
</protein>
<accession>Q6BLE4</accession>